<dbReference type="PANTHER" id="PTHR30154:SF34">
    <property type="entry name" value="TRANSCRIPTIONAL REGULATOR AZLB"/>
    <property type="match status" value="1"/>
</dbReference>
<dbReference type="InterPro" id="IPR019888">
    <property type="entry name" value="Tscrpt_reg_AsnC-like"/>
</dbReference>
<proteinExistence type="predicted"/>
<dbReference type="Proteomes" id="UP000462435">
    <property type="component" value="Unassembled WGS sequence"/>
</dbReference>
<keyword evidence="2 5" id="KW-0238">DNA-binding</keyword>
<dbReference type="PRINTS" id="PR00033">
    <property type="entry name" value="HTHASNC"/>
</dbReference>
<dbReference type="Gene3D" id="1.10.10.10">
    <property type="entry name" value="Winged helix-like DNA-binding domain superfamily/Winged helix DNA-binding domain"/>
    <property type="match status" value="1"/>
</dbReference>
<dbReference type="GO" id="GO:0043200">
    <property type="term" value="P:response to amino acid"/>
    <property type="evidence" value="ECO:0007669"/>
    <property type="project" value="TreeGrafter"/>
</dbReference>
<name>A0A7V8FYN4_9BURK</name>
<dbReference type="InterPro" id="IPR019887">
    <property type="entry name" value="Tscrpt_reg_AsnC/Lrp_C"/>
</dbReference>
<dbReference type="InterPro" id="IPR019885">
    <property type="entry name" value="Tscrpt_reg_HTH_AsnC-type_CS"/>
</dbReference>
<dbReference type="PROSITE" id="PS50956">
    <property type="entry name" value="HTH_ASNC_2"/>
    <property type="match status" value="1"/>
</dbReference>
<feature type="domain" description="HTH asnC-type" evidence="4">
    <location>
        <begin position="3"/>
        <end position="64"/>
    </location>
</feature>
<evidence type="ECO:0000256" key="1">
    <source>
        <dbReference type="ARBA" id="ARBA00023015"/>
    </source>
</evidence>
<gene>
    <name evidence="5" type="primary">decR_1</name>
    <name evidence="5" type="ORF">GAK35_01166</name>
</gene>
<dbReference type="InterPro" id="IPR011008">
    <property type="entry name" value="Dimeric_a/b-barrel"/>
</dbReference>
<dbReference type="Pfam" id="PF13412">
    <property type="entry name" value="HTH_24"/>
    <property type="match status" value="1"/>
</dbReference>
<evidence type="ECO:0000313" key="6">
    <source>
        <dbReference type="Proteomes" id="UP000462435"/>
    </source>
</evidence>
<comment type="caution">
    <text evidence="5">The sequence shown here is derived from an EMBL/GenBank/DDBJ whole genome shotgun (WGS) entry which is preliminary data.</text>
</comment>
<dbReference type="SUPFAM" id="SSF46785">
    <property type="entry name" value="Winged helix' DNA-binding domain"/>
    <property type="match status" value="1"/>
</dbReference>
<reference evidence="6" key="1">
    <citation type="journal article" date="2020" name="MBio">
        <title>Horizontal gene transfer to a defensive symbiont with a reduced genome amongst a multipartite beetle microbiome.</title>
        <authorList>
            <person name="Waterworth S.C."/>
            <person name="Florez L.V."/>
            <person name="Rees E.R."/>
            <person name="Hertweck C."/>
            <person name="Kaltenpoth M."/>
            <person name="Kwan J.C."/>
        </authorList>
    </citation>
    <scope>NUCLEOTIDE SEQUENCE [LARGE SCALE GENOMIC DNA]</scope>
</reference>
<dbReference type="Pfam" id="PF01037">
    <property type="entry name" value="AsnC_trans_reg"/>
    <property type="match status" value="1"/>
</dbReference>
<dbReference type="EMBL" id="WNDX01000024">
    <property type="protein sequence ID" value="KAF1046052.1"/>
    <property type="molecule type" value="Genomic_DNA"/>
</dbReference>
<dbReference type="InterPro" id="IPR036388">
    <property type="entry name" value="WH-like_DNA-bd_sf"/>
</dbReference>
<dbReference type="GO" id="GO:0006355">
    <property type="term" value="P:regulation of DNA-templated transcription"/>
    <property type="evidence" value="ECO:0007669"/>
    <property type="project" value="UniProtKB-ARBA"/>
</dbReference>
<evidence type="ECO:0000256" key="2">
    <source>
        <dbReference type="ARBA" id="ARBA00023125"/>
    </source>
</evidence>
<keyword evidence="1" id="KW-0805">Transcription regulation</keyword>
<evidence type="ECO:0000313" key="5">
    <source>
        <dbReference type="EMBL" id="KAF1046052.1"/>
    </source>
</evidence>
<dbReference type="Gene3D" id="3.30.70.920">
    <property type="match status" value="1"/>
</dbReference>
<dbReference type="SMART" id="SM00344">
    <property type="entry name" value="HTH_ASNC"/>
    <property type="match status" value="1"/>
</dbReference>
<dbReference type="PROSITE" id="PS00519">
    <property type="entry name" value="HTH_ASNC_1"/>
    <property type="match status" value="1"/>
</dbReference>
<evidence type="ECO:0000256" key="3">
    <source>
        <dbReference type="ARBA" id="ARBA00023163"/>
    </source>
</evidence>
<dbReference type="GO" id="GO:0005829">
    <property type="term" value="C:cytosol"/>
    <property type="evidence" value="ECO:0007669"/>
    <property type="project" value="TreeGrafter"/>
</dbReference>
<sequence>MQLDEFDLRILEILQRDNRTPQRDIGEAVNLSATAVQRRIRRMEDSGVIAANVAQIDPQQVGLPLTLIVEIMVESERPELLQRMQRRFADSPQVQQCYSVTGEVDFVLVMVVRDMADYALLAKQLFDADSNVRKFRTLAALERVKVGLQLPLP</sequence>
<dbReference type="GO" id="GO:0043565">
    <property type="term" value="F:sequence-specific DNA binding"/>
    <property type="evidence" value="ECO:0007669"/>
    <property type="project" value="InterPro"/>
</dbReference>
<dbReference type="PANTHER" id="PTHR30154">
    <property type="entry name" value="LEUCINE-RESPONSIVE REGULATORY PROTEIN"/>
    <property type="match status" value="1"/>
</dbReference>
<dbReference type="CDD" id="cd00090">
    <property type="entry name" value="HTH_ARSR"/>
    <property type="match status" value="1"/>
</dbReference>
<keyword evidence="3" id="KW-0804">Transcription</keyword>
<dbReference type="InterPro" id="IPR000485">
    <property type="entry name" value="AsnC-type_HTH_dom"/>
</dbReference>
<evidence type="ECO:0000259" key="4">
    <source>
        <dbReference type="PROSITE" id="PS50956"/>
    </source>
</evidence>
<dbReference type="InterPro" id="IPR011991">
    <property type="entry name" value="ArsR-like_HTH"/>
</dbReference>
<organism evidence="5 6">
    <name type="scientific">Herbaspirillum frisingense</name>
    <dbReference type="NCBI Taxonomy" id="92645"/>
    <lineage>
        <taxon>Bacteria</taxon>
        <taxon>Pseudomonadati</taxon>
        <taxon>Pseudomonadota</taxon>
        <taxon>Betaproteobacteria</taxon>
        <taxon>Burkholderiales</taxon>
        <taxon>Oxalobacteraceae</taxon>
        <taxon>Herbaspirillum</taxon>
    </lineage>
</organism>
<dbReference type="InterPro" id="IPR036390">
    <property type="entry name" value="WH_DNA-bd_sf"/>
</dbReference>
<dbReference type="AlphaFoldDB" id="A0A7V8FYN4"/>
<protein>
    <submittedName>
        <fullName evidence="5">DNA-binding transcriptional activator DecR</fullName>
    </submittedName>
</protein>
<dbReference type="SUPFAM" id="SSF54909">
    <property type="entry name" value="Dimeric alpha+beta barrel"/>
    <property type="match status" value="1"/>
</dbReference>
<accession>A0A7V8FYN4</accession>